<dbReference type="InterPro" id="IPR039551">
    <property type="entry name" value="Cho/carn_acyl_trans"/>
</dbReference>
<dbReference type="InterPro" id="IPR000542">
    <property type="entry name" value="Carn_acyl_trans"/>
</dbReference>
<keyword evidence="1 3" id="KW-0012">Acyltransferase</keyword>
<evidence type="ECO:0000313" key="6">
    <source>
        <dbReference type="Proteomes" id="UP000261340"/>
    </source>
</evidence>
<comment type="similarity">
    <text evidence="3">Belongs to the carnitine/choline acetyltransferase family.</text>
</comment>
<dbReference type="SUPFAM" id="SSF52777">
    <property type="entry name" value="CoA-dependent acyltransferases"/>
    <property type="match status" value="1"/>
</dbReference>
<sequence>MRKQYFSSGVNKRSLDAIERSAFFITLDEEEQGMRGDDPEGNLDRYAKSLLHGRCYDRWFDKSFSIVIYKNGKNGLNAEHSWADAPTVAHLWEYTLATDAFQLGYTEDGHCKGEVEPSLPRPQRLVWDIGSEVWRLIKIYVRDYRETAVMVFQVKANMRLKSPTSLMILLYLTADKRSLESCSRENIQQTQVGNILTYHISPELIQFW</sequence>
<dbReference type="Pfam" id="PF00755">
    <property type="entry name" value="Carn_acyltransf"/>
    <property type="match status" value="1"/>
</dbReference>
<dbReference type="Gene3D" id="3.30.559.70">
    <property type="entry name" value="Choline/Carnitine o-acyltransferase, domain 2"/>
    <property type="match status" value="1"/>
</dbReference>
<dbReference type="GO" id="GO:0009437">
    <property type="term" value="P:carnitine metabolic process"/>
    <property type="evidence" value="ECO:0007669"/>
    <property type="project" value="TreeGrafter"/>
</dbReference>
<dbReference type="Ensembl" id="ENSACIT00000015837.1">
    <property type="protein sequence ID" value="ENSACIP00000015427.1"/>
    <property type="gene ID" value="ENSACIG00000011959.1"/>
</dbReference>
<keyword evidence="3" id="KW-0808">Transferase</keyword>
<protein>
    <recommendedName>
        <fullName evidence="4">Choline/carnitine acyltransferase domain-containing protein</fullName>
    </recommendedName>
</protein>
<dbReference type="AlphaFoldDB" id="A0A3Q0RYA6"/>
<dbReference type="GO" id="GO:0004095">
    <property type="term" value="F:carnitine O-palmitoyltransferase activity"/>
    <property type="evidence" value="ECO:0007669"/>
    <property type="project" value="TreeGrafter"/>
</dbReference>
<accession>A0A3Q0RYA6</accession>
<proteinExistence type="inferred from homology"/>
<reference evidence="5" key="2">
    <citation type="submission" date="2025-09" db="UniProtKB">
        <authorList>
            <consortium name="Ensembl"/>
        </authorList>
    </citation>
    <scope>IDENTIFICATION</scope>
</reference>
<evidence type="ECO:0000259" key="4">
    <source>
        <dbReference type="Pfam" id="PF00755"/>
    </source>
</evidence>
<evidence type="ECO:0000256" key="3">
    <source>
        <dbReference type="RuleBase" id="RU003801"/>
    </source>
</evidence>
<dbReference type="GO" id="GO:0006631">
    <property type="term" value="P:fatty acid metabolic process"/>
    <property type="evidence" value="ECO:0007669"/>
    <property type="project" value="TreeGrafter"/>
</dbReference>
<dbReference type="GO" id="GO:0005739">
    <property type="term" value="C:mitochondrion"/>
    <property type="evidence" value="ECO:0007669"/>
    <property type="project" value="TreeGrafter"/>
</dbReference>
<dbReference type="PANTHER" id="PTHR22589:SF105">
    <property type="entry name" value="CARNITINE O-PALMITOYLTRANSFERASE"/>
    <property type="match status" value="1"/>
</dbReference>
<organism evidence="5 6">
    <name type="scientific">Amphilophus citrinellus</name>
    <name type="common">Midas cichlid</name>
    <name type="synonym">Cichlasoma citrinellum</name>
    <dbReference type="NCBI Taxonomy" id="61819"/>
    <lineage>
        <taxon>Eukaryota</taxon>
        <taxon>Metazoa</taxon>
        <taxon>Chordata</taxon>
        <taxon>Craniata</taxon>
        <taxon>Vertebrata</taxon>
        <taxon>Euteleostomi</taxon>
        <taxon>Actinopterygii</taxon>
        <taxon>Neopterygii</taxon>
        <taxon>Teleostei</taxon>
        <taxon>Neoteleostei</taxon>
        <taxon>Acanthomorphata</taxon>
        <taxon>Ovalentaria</taxon>
        <taxon>Cichlomorphae</taxon>
        <taxon>Cichliformes</taxon>
        <taxon>Cichlidae</taxon>
        <taxon>New World cichlids</taxon>
        <taxon>Cichlasomatinae</taxon>
        <taxon>Heroini</taxon>
        <taxon>Amphilophus</taxon>
    </lineage>
</organism>
<evidence type="ECO:0000313" key="5">
    <source>
        <dbReference type="Ensembl" id="ENSACIP00000015427.1"/>
    </source>
</evidence>
<feature type="domain" description="Choline/carnitine acyltransferase" evidence="4">
    <location>
        <begin position="2"/>
        <end position="146"/>
    </location>
</feature>
<name>A0A3Q0RYA6_AMPCI</name>
<keyword evidence="6" id="KW-1185">Reference proteome</keyword>
<dbReference type="GeneTree" id="ENSGT01150000286917"/>
<evidence type="ECO:0000256" key="1">
    <source>
        <dbReference type="ARBA" id="ARBA00023315"/>
    </source>
</evidence>
<evidence type="ECO:0000256" key="2">
    <source>
        <dbReference type="PIRSR" id="PIRSR600542-1"/>
    </source>
</evidence>
<reference evidence="5" key="1">
    <citation type="submission" date="2025-08" db="UniProtKB">
        <authorList>
            <consortium name="Ensembl"/>
        </authorList>
    </citation>
    <scope>IDENTIFICATION</scope>
</reference>
<dbReference type="PANTHER" id="PTHR22589">
    <property type="entry name" value="CARNITINE O-ACYLTRANSFERASE"/>
    <property type="match status" value="1"/>
</dbReference>
<feature type="active site" description="Proton acceptor" evidence="2">
    <location>
        <position position="80"/>
    </location>
</feature>
<dbReference type="Proteomes" id="UP000261340">
    <property type="component" value="Unplaced"/>
</dbReference>
<dbReference type="PROSITE" id="PS00440">
    <property type="entry name" value="ACYLTRANSF_C_2"/>
    <property type="match status" value="1"/>
</dbReference>
<dbReference type="InterPro" id="IPR042231">
    <property type="entry name" value="Cho/carn_acyl_trans_2"/>
</dbReference>